<keyword evidence="7 16" id="KW-0548">Nucleotidyltransferase</keyword>
<keyword evidence="19" id="KW-1185">Reference proteome</keyword>
<evidence type="ECO:0000259" key="17">
    <source>
        <dbReference type="PROSITE" id="PS50173"/>
    </source>
</evidence>
<dbReference type="RefSeq" id="WP_084371189.1">
    <property type="nucleotide sequence ID" value="NZ_FWYF01000001.1"/>
</dbReference>
<comment type="function">
    <text evidence="16">Poorly processive, error-prone DNA polymerase involved in untargeted mutagenesis. Copies undamaged DNA at stalled replication forks, which arise in vivo from mismatched or misaligned primer ends. These misaligned primers can be extended by PolIV. Exhibits no 3'-5' exonuclease (proofreading) activity. May be involved in translesional synthesis, in conjunction with the beta clamp from PolIII.</text>
</comment>
<evidence type="ECO:0000256" key="3">
    <source>
        <dbReference type="ARBA" id="ARBA00011245"/>
    </source>
</evidence>
<dbReference type="Pfam" id="PF11799">
    <property type="entry name" value="IMS_C"/>
    <property type="match status" value="1"/>
</dbReference>
<evidence type="ECO:0000256" key="13">
    <source>
        <dbReference type="ARBA" id="ARBA00023125"/>
    </source>
</evidence>
<comment type="cofactor">
    <cofactor evidence="16">
        <name>Mg(2+)</name>
        <dbReference type="ChEBI" id="CHEBI:18420"/>
    </cofactor>
    <text evidence="16">Binds 2 magnesium ions per subunit.</text>
</comment>
<dbReference type="SUPFAM" id="SSF100879">
    <property type="entry name" value="Lesion bypass DNA polymerase (Y-family), little finger domain"/>
    <property type="match status" value="1"/>
</dbReference>
<dbReference type="GO" id="GO:0003684">
    <property type="term" value="F:damaged DNA binding"/>
    <property type="evidence" value="ECO:0007669"/>
    <property type="project" value="InterPro"/>
</dbReference>
<gene>
    <name evidence="16" type="primary">dinB</name>
    <name evidence="18" type="ORF">SAMN04488029_0881</name>
</gene>
<dbReference type="InterPro" id="IPR017961">
    <property type="entry name" value="DNA_pol_Y-fam_little_finger"/>
</dbReference>
<evidence type="ECO:0000256" key="14">
    <source>
        <dbReference type="ARBA" id="ARBA00023204"/>
    </source>
</evidence>
<dbReference type="InterPro" id="IPR050116">
    <property type="entry name" value="DNA_polymerase-Y"/>
</dbReference>
<evidence type="ECO:0000256" key="1">
    <source>
        <dbReference type="ARBA" id="ARBA00004496"/>
    </source>
</evidence>
<evidence type="ECO:0000256" key="9">
    <source>
        <dbReference type="ARBA" id="ARBA00022723"/>
    </source>
</evidence>
<dbReference type="OrthoDB" id="9808813at2"/>
<keyword evidence="10 16" id="KW-0227">DNA damage</keyword>
<dbReference type="Pfam" id="PF21999">
    <property type="entry name" value="IMS_HHH_1"/>
    <property type="match status" value="1"/>
</dbReference>
<feature type="binding site" evidence="16">
    <location>
        <position position="14"/>
    </location>
    <ligand>
        <name>Mg(2+)</name>
        <dbReference type="ChEBI" id="CHEBI:18420"/>
    </ligand>
</feature>
<dbReference type="NCBIfam" id="NF002677">
    <property type="entry name" value="PRK02406.1"/>
    <property type="match status" value="1"/>
</dbReference>
<dbReference type="Pfam" id="PF00817">
    <property type="entry name" value="IMS"/>
    <property type="match status" value="1"/>
</dbReference>
<keyword evidence="13 16" id="KW-0238">DNA-binding</keyword>
<dbReference type="InterPro" id="IPR043502">
    <property type="entry name" value="DNA/RNA_pol_sf"/>
</dbReference>
<dbReference type="GO" id="GO:0000287">
    <property type="term" value="F:magnesium ion binding"/>
    <property type="evidence" value="ECO:0007669"/>
    <property type="project" value="UniProtKB-UniRule"/>
</dbReference>
<feature type="site" description="Substrate discrimination" evidence="16">
    <location>
        <position position="19"/>
    </location>
</feature>
<dbReference type="AlphaFoldDB" id="A0A1W2G7Q3"/>
<feature type="active site" evidence="16">
    <location>
        <position position="109"/>
    </location>
</feature>
<dbReference type="GO" id="GO:0042276">
    <property type="term" value="P:error-prone translesion synthesis"/>
    <property type="evidence" value="ECO:0007669"/>
    <property type="project" value="TreeGrafter"/>
</dbReference>
<dbReference type="Gene3D" id="3.30.70.270">
    <property type="match status" value="1"/>
</dbReference>
<organism evidence="18 19">
    <name type="scientific">Reichenbachiella faecimaris</name>
    <dbReference type="NCBI Taxonomy" id="692418"/>
    <lineage>
        <taxon>Bacteria</taxon>
        <taxon>Pseudomonadati</taxon>
        <taxon>Bacteroidota</taxon>
        <taxon>Cytophagia</taxon>
        <taxon>Cytophagales</taxon>
        <taxon>Reichenbachiellaceae</taxon>
        <taxon>Reichenbachiella</taxon>
    </lineage>
</organism>
<proteinExistence type="inferred from homology"/>
<dbReference type="InterPro" id="IPR022880">
    <property type="entry name" value="DNApol_IV"/>
</dbReference>
<name>A0A1W2G7Q3_REIFA</name>
<feature type="domain" description="UmuC" evidence="17">
    <location>
        <begin position="10"/>
        <end position="190"/>
    </location>
</feature>
<keyword evidence="11 16" id="KW-0460">Magnesium</keyword>
<evidence type="ECO:0000256" key="5">
    <source>
        <dbReference type="ARBA" id="ARBA00022490"/>
    </source>
</evidence>
<comment type="subcellular location">
    <subcellularLocation>
        <location evidence="1 16">Cytoplasm</location>
    </subcellularLocation>
</comment>
<comment type="catalytic activity">
    <reaction evidence="15 16">
        <text>DNA(n) + a 2'-deoxyribonucleoside 5'-triphosphate = DNA(n+1) + diphosphate</text>
        <dbReference type="Rhea" id="RHEA:22508"/>
        <dbReference type="Rhea" id="RHEA-COMP:17339"/>
        <dbReference type="Rhea" id="RHEA-COMP:17340"/>
        <dbReference type="ChEBI" id="CHEBI:33019"/>
        <dbReference type="ChEBI" id="CHEBI:61560"/>
        <dbReference type="ChEBI" id="CHEBI:173112"/>
        <dbReference type="EC" id="2.7.7.7"/>
    </reaction>
</comment>
<dbReference type="FunFam" id="3.30.1490.100:FF:000004">
    <property type="entry name" value="DNA polymerase IV"/>
    <property type="match status" value="1"/>
</dbReference>
<evidence type="ECO:0000256" key="11">
    <source>
        <dbReference type="ARBA" id="ARBA00022842"/>
    </source>
</evidence>
<dbReference type="InterPro" id="IPR053848">
    <property type="entry name" value="IMS_HHH_1"/>
</dbReference>
<evidence type="ECO:0000313" key="18">
    <source>
        <dbReference type="EMBL" id="SMD32534.1"/>
    </source>
</evidence>
<dbReference type="GO" id="GO:0006281">
    <property type="term" value="P:DNA repair"/>
    <property type="evidence" value="ECO:0007669"/>
    <property type="project" value="UniProtKB-UniRule"/>
</dbReference>
<evidence type="ECO:0000256" key="8">
    <source>
        <dbReference type="ARBA" id="ARBA00022705"/>
    </source>
</evidence>
<evidence type="ECO:0000313" key="19">
    <source>
        <dbReference type="Proteomes" id="UP000192472"/>
    </source>
</evidence>
<accession>A0A1W2G7Q3</accession>
<dbReference type="PANTHER" id="PTHR11076:SF33">
    <property type="entry name" value="DNA POLYMERASE KAPPA"/>
    <property type="match status" value="1"/>
</dbReference>
<dbReference type="EC" id="2.7.7.7" evidence="16"/>
<keyword evidence="14 16" id="KW-0234">DNA repair</keyword>
<comment type="similarity">
    <text evidence="2 16">Belongs to the DNA polymerase type-Y family.</text>
</comment>
<feature type="binding site" evidence="16">
    <location>
        <position position="108"/>
    </location>
    <ligand>
        <name>Mg(2+)</name>
        <dbReference type="ChEBI" id="CHEBI:18420"/>
    </ligand>
</feature>
<evidence type="ECO:0000256" key="4">
    <source>
        <dbReference type="ARBA" id="ARBA00022457"/>
    </source>
</evidence>
<evidence type="ECO:0000256" key="16">
    <source>
        <dbReference type="HAMAP-Rule" id="MF_01113"/>
    </source>
</evidence>
<keyword evidence="4 16" id="KW-0515">Mutator protein</keyword>
<dbReference type="PROSITE" id="PS50173">
    <property type="entry name" value="UMUC"/>
    <property type="match status" value="1"/>
</dbReference>
<dbReference type="Proteomes" id="UP000192472">
    <property type="component" value="Unassembled WGS sequence"/>
</dbReference>
<reference evidence="18 19" key="1">
    <citation type="submission" date="2017-04" db="EMBL/GenBank/DDBJ databases">
        <authorList>
            <person name="Afonso C.L."/>
            <person name="Miller P.J."/>
            <person name="Scott M.A."/>
            <person name="Spackman E."/>
            <person name="Goraichik I."/>
            <person name="Dimitrov K.M."/>
            <person name="Suarez D.L."/>
            <person name="Swayne D.E."/>
        </authorList>
    </citation>
    <scope>NUCLEOTIDE SEQUENCE [LARGE SCALE GENOMIC DNA]</scope>
    <source>
        <strain evidence="18 19">DSM 26133</strain>
    </source>
</reference>
<sequence length="361" mass="40814">MSDNLAIRKIIHIDMDAFYASVEQRDNPELKGKPVAVGGSRSRGVVAAASYEARKFGIRSAMPSVTAFRKCPDIIFVKPRFEVYKEVSQIIRNIFFEYTDLVEPLSLDEAYLDVTNNKIGLPSATLIAEEIRKKIFDSTALTCSAGISINKFLAKTASDINKPNGMKLIKPEEAMAFIETLKVKDFFGVGKVTAEKMKRMGIHTGLDLKNKSLGFMTKNFGKSGSFYYNISRGIDDRPVNPNRIRKSVSIENTYDNDLSDISHIETELEKLSESLETRLAKNKIQGKTINIKIKYADFEQVTRSKTSQYWLSKSTDYQPLWKEILLDERLVQKPIRLLGLGLSNLNTEEKENQGLQLTLEF</sequence>
<dbReference type="Gene3D" id="3.40.1170.60">
    <property type="match status" value="1"/>
</dbReference>
<comment type="subunit">
    <text evidence="3 16">Monomer.</text>
</comment>
<dbReference type="EMBL" id="FWYF01000001">
    <property type="protein sequence ID" value="SMD32534.1"/>
    <property type="molecule type" value="Genomic_DNA"/>
</dbReference>
<dbReference type="InterPro" id="IPR036775">
    <property type="entry name" value="DNA_pol_Y-fam_lit_finger_sf"/>
</dbReference>
<evidence type="ECO:0000256" key="15">
    <source>
        <dbReference type="ARBA" id="ARBA00049244"/>
    </source>
</evidence>
<dbReference type="SUPFAM" id="SSF56672">
    <property type="entry name" value="DNA/RNA polymerases"/>
    <property type="match status" value="1"/>
</dbReference>
<keyword evidence="9 16" id="KW-0479">Metal-binding</keyword>
<dbReference type="CDD" id="cd03586">
    <property type="entry name" value="PolY_Pol_IV_kappa"/>
    <property type="match status" value="1"/>
</dbReference>
<evidence type="ECO:0000256" key="7">
    <source>
        <dbReference type="ARBA" id="ARBA00022695"/>
    </source>
</evidence>
<dbReference type="GO" id="GO:0009432">
    <property type="term" value="P:SOS response"/>
    <property type="evidence" value="ECO:0007669"/>
    <property type="project" value="UniProtKB-ARBA"/>
</dbReference>
<dbReference type="GO" id="GO:0006261">
    <property type="term" value="P:DNA-templated DNA replication"/>
    <property type="evidence" value="ECO:0007669"/>
    <property type="project" value="UniProtKB-UniRule"/>
</dbReference>
<dbReference type="GO" id="GO:0005829">
    <property type="term" value="C:cytosol"/>
    <property type="evidence" value="ECO:0007669"/>
    <property type="project" value="TreeGrafter"/>
</dbReference>
<protein>
    <recommendedName>
        <fullName evidence="16">DNA polymerase IV</fullName>
        <shortName evidence="16">Pol IV</shortName>
        <ecNumber evidence="16">2.7.7.7</ecNumber>
    </recommendedName>
</protein>
<dbReference type="InterPro" id="IPR043128">
    <property type="entry name" value="Rev_trsase/Diguanyl_cyclase"/>
</dbReference>
<keyword evidence="5 16" id="KW-0963">Cytoplasm</keyword>
<evidence type="ECO:0000256" key="6">
    <source>
        <dbReference type="ARBA" id="ARBA00022679"/>
    </source>
</evidence>
<dbReference type="FunFam" id="3.40.1170.60:FF:000001">
    <property type="entry name" value="DNA polymerase IV"/>
    <property type="match status" value="1"/>
</dbReference>
<dbReference type="Gene3D" id="1.10.150.20">
    <property type="entry name" value="5' to 3' exonuclease, C-terminal subdomain"/>
    <property type="match status" value="1"/>
</dbReference>
<dbReference type="GO" id="GO:0003887">
    <property type="term" value="F:DNA-directed DNA polymerase activity"/>
    <property type="evidence" value="ECO:0007669"/>
    <property type="project" value="UniProtKB-UniRule"/>
</dbReference>
<evidence type="ECO:0000256" key="12">
    <source>
        <dbReference type="ARBA" id="ARBA00022932"/>
    </source>
</evidence>
<dbReference type="HAMAP" id="MF_01113">
    <property type="entry name" value="DNApol_IV"/>
    <property type="match status" value="1"/>
</dbReference>
<keyword evidence="6 16" id="KW-0808">Transferase</keyword>
<evidence type="ECO:0000256" key="10">
    <source>
        <dbReference type="ARBA" id="ARBA00022763"/>
    </source>
</evidence>
<dbReference type="PANTHER" id="PTHR11076">
    <property type="entry name" value="DNA REPAIR POLYMERASE UMUC / TRANSFERASE FAMILY MEMBER"/>
    <property type="match status" value="1"/>
</dbReference>
<dbReference type="FunFam" id="1.10.150.20:FF:000019">
    <property type="entry name" value="DNA polymerase IV"/>
    <property type="match status" value="1"/>
</dbReference>
<dbReference type="STRING" id="692418.SAMN04488029_0881"/>
<dbReference type="InterPro" id="IPR001126">
    <property type="entry name" value="UmuC"/>
</dbReference>
<evidence type="ECO:0000256" key="2">
    <source>
        <dbReference type="ARBA" id="ARBA00010945"/>
    </source>
</evidence>
<dbReference type="Gene3D" id="3.30.1490.100">
    <property type="entry name" value="DNA polymerase, Y-family, little finger domain"/>
    <property type="match status" value="1"/>
</dbReference>
<keyword evidence="12 16" id="KW-0239">DNA-directed DNA polymerase</keyword>
<keyword evidence="8 16" id="KW-0235">DNA replication</keyword>